<evidence type="ECO:0000313" key="2">
    <source>
        <dbReference type="EMBL" id="OAG14820.1"/>
    </source>
</evidence>
<dbReference type="VEuPathDB" id="FungiDB:CC77DRAFT_495459"/>
<feature type="compositionally biased region" description="Pro residues" evidence="1">
    <location>
        <begin position="116"/>
        <end position="133"/>
    </location>
</feature>
<dbReference type="EMBL" id="KV441497">
    <property type="protein sequence ID" value="OAG14820.1"/>
    <property type="molecule type" value="Genomic_DNA"/>
</dbReference>
<dbReference type="GeneID" id="29117509"/>
<evidence type="ECO:0000256" key="1">
    <source>
        <dbReference type="SAM" id="MobiDB-lite"/>
    </source>
</evidence>
<gene>
    <name evidence="2" type="ORF">CC77DRAFT_495459</name>
</gene>
<reference evidence="2 3" key="1">
    <citation type="submission" date="2016-05" db="EMBL/GenBank/DDBJ databases">
        <title>Comparative analysis of secretome profiles of manganese(II)-oxidizing ascomycete fungi.</title>
        <authorList>
            <consortium name="DOE Joint Genome Institute"/>
            <person name="Zeiner C.A."/>
            <person name="Purvine S.O."/>
            <person name="Zink E.M."/>
            <person name="Wu S."/>
            <person name="Pasa-Tolic L."/>
            <person name="Chaput D.L."/>
            <person name="Haridas S."/>
            <person name="Grigoriev I.V."/>
            <person name="Santelli C.M."/>
            <person name="Hansel C.M."/>
        </authorList>
    </citation>
    <scope>NUCLEOTIDE SEQUENCE [LARGE SCALE GENOMIC DNA]</scope>
    <source>
        <strain evidence="2 3">SRC1lrK2f</strain>
    </source>
</reference>
<feature type="region of interest" description="Disordered" evidence="1">
    <location>
        <begin position="109"/>
        <end position="139"/>
    </location>
</feature>
<dbReference type="OMA" id="WDCVSST"/>
<evidence type="ECO:0000313" key="3">
    <source>
        <dbReference type="Proteomes" id="UP000077248"/>
    </source>
</evidence>
<dbReference type="AlphaFoldDB" id="A0A177D6L4"/>
<keyword evidence="3" id="KW-1185">Reference proteome</keyword>
<dbReference type="RefSeq" id="XP_018380241.1">
    <property type="nucleotide sequence ID" value="XM_018531915.1"/>
</dbReference>
<sequence>MCWFTLTPAKGGKQHRPSTDSSCAEELVRVHRSPASPRFSDVRVKVPNITLEVDEKGGHHHAHFDAHLNHHHRHPHLHPLHMHPIHGHHHHHDLSMSDITEVRLRGPGRQRTISAPCPPPPTREPSRCPPTSRPRPRQPTYHTQIVEPRTSTTTVRESTRAALRSVQQERTRGALRRVAGYEVLGKQTPWDWDCISSTVGSSASGGGRWMRRRRPSGLKYPPFGTMDRWM</sequence>
<proteinExistence type="predicted"/>
<protein>
    <submittedName>
        <fullName evidence="2">Uncharacterized protein</fullName>
    </submittedName>
</protein>
<name>A0A177D6L4_ALTAL</name>
<dbReference type="Proteomes" id="UP000077248">
    <property type="component" value="Unassembled WGS sequence"/>
</dbReference>
<organism evidence="2 3">
    <name type="scientific">Alternaria alternata</name>
    <name type="common">Alternaria rot fungus</name>
    <name type="synonym">Torula alternata</name>
    <dbReference type="NCBI Taxonomy" id="5599"/>
    <lineage>
        <taxon>Eukaryota</taxon>
        <taxon>Fungi</taxon>
        <taxon>Dikarya</taxon>
        <taxon>Ascomycota</taxon>
        <taxon>Pezizomycotina</taxon>
        <taxon>Dothideomycetes</taxon>
        <taxon>Pleosporomycetidae</taxon>
        <taxon>Pleosporales</taxon>
        <taxon>Pleosporineae</taxon>
        <taxon>Pleosporaceae</taxon>
        <taxon>Alternaria</taxon>
        <taxon>Alternaria sect. Alternaria</taxon>
        <taxon>Alternaria alternata complex</taxon>
    </lineage>
</organism>
<accession>A0A177D6L4</accession>
<dbReference type="KEGG" id="aalt:CC77DRAFT_495459"/>